<dbReference type="OrthoDB" id="9780918at2"/>
<feature type="transmembrane region" description="Helical" evidence="7">
    <location>
        <begin position="62"/>
        <end position="81"/>
    </location>
</feature>
<accession>A0A4R3MZN0</accession>
<reference evidence="10 11" key="1">
    <citation type="submission" date="2019-03" db="EMBL/GenBank/DDBJ databases">
        <title>Genomic Encyclopedia of Type Strains, Phase IV (KMG-IV): sequencing the most valuable type-strain genomes for metagenomic binning, comparative biology and taxonomic classification.</title>
        <authorList>
            <person name="Goeker M."/>
        </authorList>
    </citation>
    <scope>NUCLEOTIDE SEQUENCE [LARGE SCALE GENOMIC DNA]</scope>
    <source>
        <strain evidence="10 11">DSM 13605</strain>
    </source>
</reference>
<dbReference type="Gene3D" id="1.20.144.10">
    <property type="entry name" value="Phosphatidic acid phosphatase type 2/haloperoxidase"/>
    <property type="match status" value="1"/>
</dbReference>
<evidence type="ECO:0000313" key="11">
    <source>
        <dbReference type="Proteomes" id="UP000295414"/>
    </source>
</evidence>
<feature type="transmembrane region" description="Helical" evidence="7">
    <location>
        <begin position="326"/>
        <end position="347"/>
    </location>
</feature>
<comment type="subcellular location">
    <subcellularLocation>
        <location evidence="1">Cell membrane</location>
        <topology evidence="1">Multi-pass membrane protein</topology>
    </subcellularLocation>
</comment>
<keyword evidence="11" id="KW-1185">Reference proteome</keyword>
<gene>
    <name evidence="10" type="ORF">EDC34_108114</name>
</gene>
<feature type="transmembrane region" description="Helical" evidence="7">
    <location>
        <begin position="393"/>
        <end position="412"/>
    </location>
</feature>
<feature type="transmembrane region" description="Helical" evidence="7">
    <location>
        <begin position="144"/>
        <end position="165"/>
    </location>
</feature>
<feature type="domain" description="VTT" evidence="9">
    <location>
        <begin position="40"/>
        <end position="163"/>
    </location>
</feature>
<feature type="transmembrane region" description="Helical" evidence="7">
    <location>
        <begin position="448"/>
        <end position="465"/>
    </location>
</feature>
<comment type="caution">
    <text evidence="10">The sequence shown here is derived from an EMBL/GenBank/DDBJ whole genome shotgun (WGS) entry which is preliminary data.</text>
</comment>
<dbReference type="SUPFAM" id="SSF48317">
    <property type="entry name" value="Acid phosphatase/Vanadium-dependent haloperoxidase"/>
    <property type="match status" value="1"/>
</dbReference>
<dbReference type="InterPro" id="IPR036938">
    <property type="entry name" value="PAP2/HPO_sf"/>
</dbReference>
<keyword evidence="6 7" id="KW-0472">Membrane</keyword>
<sequence>MHSAWFDNAVAWIGAHPHAAGLLIFLIAFSDALIVLGAFVPALPLLIPVGVLIGLGTLSGPYAVACAALGALAGDGLSYWIGRRWGNRLRAVWPFRRYPQMLERGEGLFRRNAFKSILIARYVGPIRPFVPAIAGMAGMPPARYLQASLLACISWAVLFLLPGWALGQAYEAVAAVADKLALVLLGLLGALALAWAVVLYSWRWFALHADSLLAQLLRWSHRHPLLGRYAAALIDRRRPETAPLLLLAVCLFAVAWLWAWLSASLALHGGPLRLDHDVHALMFALRNPLADRMLATLAGLGSAPVLGVAFAAALLWLLWRRRWLAAGHWLGAVAVGLALTLGLDALVDMPRPPTAAAGFGFPSIAVTMTTVVFGFFAVLIARELPGRQRVWPYLLAGIATALVGFARLYLGAHWLSDILGGVLLGAAWVLIIGIAYRRRRERAFWMRPLAWTFYGAFALAAGYFAPRSAPQTLAQFQPPPPTRVLATANWRAHGLEDPRHRFDLEIAGPLDVLQQRLLAQGWQVQPAADWLGVLGLLDDGLPPAQRPVLPLALDAHPEALLLRRADPADPTRIEVLRLWPAPSRLADGTPLWVARFDTMQLRRRLRLLNLWKPDPPAHALPPELLTLDATEPRLQLVTHPR</sequence>
<feature type="transmembrane region" description="Helical" evidence="7">
    <location>
        <begin position="180"/>
        <end position="202"/>
    </location>
</feature>
<dbReference type="PANTHER" id="PTHR30353:SF15">
    <property type="entry name" value="INNER MEMBRANE PROTEIN YABI"/>
    <property type="match status" value="1"/>
</dbReference>
<evidence type="ECO:0000256" key="1">
    <source>
        <dbReference type="ARBA" id="ARBA00004651"/>
    </source>
</evidence>
<proteinExistence type="inferred from homology"/>
<keyword evidence="4 7" id="KW-0812">Transmembrane</keyword>
<feature type="transmembrane region" description="Helical" evidence="7">
    <location>
        <begin position="359"/>
        <end position="381"/>
    </location>
</feature>
<dbReference type="InterPro" id="IPR032816">
    <property type="entry name" value="VTT_dom"/>
</dbReference>
<feature type="domain" description="Phosphatidic acid phosphatase type 2/haloperoxidase" evidence="8">
    <location>
        <begin position="359"/>
        <end position="437"/>
    </location>
</feature>
<keyword evidence="5 7" id="KW-1133">Transmembrane helix</keyword>
<evidence type="ECO:0000256" key="3">
    <source>
        <dbReference type="ARBA" id="ARBA00022475"/>
    </source>
</evidence>
<dbReference type="InterPro" id="IPR000326">
    <property type="entry name" value="PAP2/HPO"/>
</dbReference>
<evidence type="ECO:0000256" key="7">
    <source>
        <dbReference type="SAM" id="Phobius"/>
    </source>
</evidence>
<evidence type="ECO:0000259" key="9">
    <source>
        <dbReference type="Pfam" id="PF09335"/>
    </source>
</evidence>
<dbReference type="Pfam" id="PF09335">
    <property type="entry name" value="VTT_dom"/>
    <property type="match status" value="1"/>
</dbReference>
<keyword evidence="3" id="KW-1003">Cell membrane</keyword>
<feature type="transmembrane region" description="Helical" evidence="7">
    <location>
        <begin position="293"/>
        <end position="319"/>
    </location>
</feature>
<evidence type="ECO:0000256" key="2">
    <source>
        <dbReference type="ARBA" id="ARBA00010792"/>
    </source>
</evidence>
<feature type="transmembrane region" description="Helical" evidence="7">
    <location>
        <begin position="418"/>
        <end position="436"/>
    </location>
</feature>
<dbReference type="AlphaFoldDB" id="A0A4R3MZN0"/>
<dbReference type="EMBL" id="SMAP01000008">
    <property type="protein sequence ID" value="TCT21894.1"/>
    <property type="molecule type" value="Genomic_DNA"/>
</dbReference>
<protein>
    <submittedName>
        <fullName evidence="10">Membrane protein DedA with SNARE-associated domain</fullName>
    </submittedName>
</protein>
<evidence type="ECO:0000256" key="6">
    <source>
        <dbReference type="ARBA" id="ARBA00023136"/>
    </source>
</evidence>
<evidence type="ECO:0000256" key="4">
    <source>
        <dbReference type="ARBA" id="ARBA00022692"/>
    </source>
</evidence>
<dbReference type="Proteomes" id="UP000295414">
    <property type="component" value="Unassembled WGS sequence"/>
</dbReference>
<dbReference type="Pfam" id="PF01569">
    <property type="entry name" value="PAP2"/>
    <property type="match status" value="1"/>
</dbReference>
<dbReference type="PANTHER" id="PTHR30353">
    <property type="entry name" value="INNER MEMBRANE PROTEIN DEDA-RELATED"/>
    <property type="match status" value="1"/>
</dbReference>
<evidence type="ECO:0000259" key="8">
    <source>
        <dbReference type="Pfam" id="PF01569"/>
    </source>
</evidence>
<dbReference type="InterPro" id="IPR032818">
    <property type="entry name" value="DedA-like"/>
</dbReference>
<comment type="similarity">
    <text evidence="2">Belongs to the DedA family.</text>
</comment>
<dbReference type="GO" id="GO:0005886">
    <property type="term" value="C:plasma membrane"/>
    <property type="evidence" value="ECO:0007669"/>
    <property type="project" value="UniProtKB-SubCell"/>
</dbReference>
<evidence type="ECO:0000256" key="5">
    <source>
        <dbReference type="ARBA" id="ARBA00022989"/>
    </source>
</evidence>
<dbReference type="RefSeq" id="WP_114960586.1">
    <property type="nucleotide sequence ID" value="NZ_MSZW01000012.1"/>
</dbReference>
<name>A0A4R3MZN0_9GAMM</name>
<dbReference type="CDD" id="cd03392">
    <property type="entry name" value="PAP2_like_2"/>
    <property type="match status" value="1"/>
</dbReference>
<feature type="transmembrane region" description="Helical" evidence="7">
    <location>
        <begin position="244"/>
        <end position="267"/>
    </location>
</feature>
<organism evidence="10 11">
    <name type="scientific">Thermomonas haemolytica</name>
    <dbReference type="NCBI Taxonomy" id="141949"/>
    <lineage>
        <taxon>Bacteria</taxon>
        <taxon>Pseudomonadati</taxon>
        <taxon>Pseudomonadota</taxon>
        <taxon>Gammaproteobacteria</taxon>
        <taxon>Lysobacterales</taxon>
        <taxon>Lysobacteraceae</taxon>
        <taxon>Thermomonas</taxon>
    </lineage>
</organism>
<evidence type="ECO:0000313" key="10">
    <source>
        <dbReference type="EMBL" id="TCT21894.1"/>
    </source>
</evidence>